<dbReference type="GO" id="GO:0016787">
    <property type="term" value="F:hydrolase activity"/>
    <property type="evidence" value="ECO:0007669"/>
    <property type="project" value="UniProtKB-KW"/>
</dbReference>
<dbReference type="InterPro" id="IPR049614">
    <property type="entry name" value="HrpB_DEXH"/>
</dbReference>
<dbReference type="Pfam" id="PF08482">
    <property type="entry name" value="HrpB_C"/>
    <property type="match status" value="1"/>
</dbReference>
<dbReference type="GO" id="GO:0005524">
    <property type="term" value="F:ATP binding"/>
    <property type="evidence" value="ECO:0007669"/>
    <property type="project" value="UniProtKB-KW"/>
</dbReference>
<feature type="domain" description="Helicase ATP-binding" evidence="6">
    <location>
        <begin position="21"/>
        <end position="185"/>
    </location>
</feature>
<dbReference type="SMART" id="SM00490">
    <property type="entry name" value="HELICc"/>
    <property type="match status" value="1"/>
</dbReference>
<dbReference type="CDD" id="cd17990">
    <property type="entry name" value="DEXHc_HrpB"/>
    <property type="match status" value="1"/>
</dbReference>
<dbReference type="InterPro" id="IPR048333">
    <property type="entry name" value="HA2_WH"/>
</dbReference>
<dbReference type="Pfam" id="PF00270">
    <property type="entry name" value="DEAD"/>
    <property type="match status" value="1"/>
</dbReference>
<sequence>MPVCKKVPMQLPIESALPELLKSLSARPDAVLVAPPGAGKTTRVPLALLDAAWRGDGRIVVLEPRRLAARAAARRMASMLGEEVGETVGYRVRMESRVSKKTRIEVVTEGVFTRRILGDPELSGVAAVLFDEFHERSLDGDTGLALALEVREALRPDLRLLVMSATIDGARVSSLLGDAPVIDCPGRIFPVETRYLGRDPLKRIEDEATAAVRKALREETGSVLVFLPGQGEIERTAERLREAVPETVDLCPLYGALRPADQDRAIRPAEPGRRKVVLASAIAETSLTIEGVRVVIDCGLARKPVYEPANGLTRLETVRVSRAAADQRRGRAGRLEPGICYRLWEEGQTAALQPFDRPEILEADLAGLVLDVAAWGTSDPASLQWLDPPPKPAWTEAVALLKDLDALDNDGRLTAAGKAIADLPLHPRLAHMVARAAQDGEAMLAAEIAVLVSERGLGGTDVDVTDRLRRLRTEKGRATSARKLAEGWARRAGGTMTKGDPADAGRLLAIAYPDRIAQARGAHGHFRLANGRGGRLDETHTLAGAPFLAVAELQGAAKAARITLAAPLSLAGIEADFADRIETSIDIAFDRSAKAVRARRRRRLDSLVLDETPEPNPDPEAVTAALLQGIAGLGLSCLPWTAKLERLRGRIAFVHARDPQNWPDVADDALTKTLDTWLGPFIAGKAALAEISSGDLHAAFDALAPRAMLDRLAPEEISLPTGRTAPVDYGAEAGPTLSVRPQELFGLDTHPVLAGTPVVIELLSPAGRPIQLTRDLPGFWRGSWADVRRDMRGRYPKHPWPEDPVAADPTTRAKPRK</sequence>
<keyword evidence="9" id="KW-1185">Reference proteome</keyword>
<dbReference type="InterPro" id="IPR027417">
    <property type="entry name" value="P-loop_NTPase"/>
</dbReference>
<feature type="region of interest" description="Disordered" evidence="5">
    <location>
        <begin position="792"/>
        <end position="817"/>
    </location>
</feature>
<keyword evidence="4" id="KW-0067">ATP-binding</keyword>
<dbReference type="GO" id="GO:0003676">
    <property type="term" value="F:nucleic acid binding"/>
    <property type="evidence" value="ECO:0007669"/>
    <property type="project" value="InterPro"/>
</dbReference>
<evidence type="ECO:0000259" key="7">
    <source>
        <dbReference type="PROSITE" id="PS51194"/>
    </source>
</evidence>
<dbReference type="InterPro" id="IPR011545">
    <property type="entry name" value="DEAD/DEAH_box_helicase_dom"/>
</dbReference>
<comment type="caution">
    <text evidence="8">The sequence shown here is derived from an EMBL/GenBank/DDBJ whole genome shotgun (WGS) entry which is preliminary data.</text>
</comment>
<dbReference type="NCBIfam" id="TIGR01970">
    <property type="entry name" value="DEAH_box_HrpB"/>
    <property type="match status" value="1"/>
</dbReference>
<gene>
    <name evidence="8" type="primary">hrpB</name>
    <name evidence="8" type="ORF">CH339_09160</name>
</gene>
<organism evidence="8 9">
    <name type="scientific">Rhodobium orientis</name>
    <dbReference type="NCBI Taxonomy" id="34017"/>
    <lineage>
        <taxon>Bacteria</taxon>
        <taxon>Pseudomonadati</taxon>
        <taxon>Pseudomonadota</taxon>
        <taxon>Alphaproteobacteria</taxon>
        <taxon>Hyphomicrobiales</taxon>
        <taxon>Rhodobiaceae</taxon>
        <taxon>Rhodobium</taxon>
    </lineage>
</organism>
<dbReference type="PROSITE" id="PS51192">
    <property type="entry name" value="HELICASE_ATP_BIND_1"/>
    <property type="match status" value="1"/>
</dbReference>
<dbReference type="InterPro" id="IPR001650">
    <property type="entry name" value="Helicase_C-like"/>
</dbReference>
<dbReference type="InterPro" id="IPR013689">
    <property type="entry name" value="RNA_helicase_ATP-dep_HrpB_C"/>
</dbReference>
<evidence type="ECO:0000256" key="3">
    <source>
        <dbReference type="ARBA" id="ARBA00022806"/>
    </source>
</evidence>
<accession>A0A327JX77</accession>
<dbReference type="SMART" id="SM00487">
    <property type="entry name" value="DEXDc"/>
    <property type="match status" value="1"/>
</dbReference>
<dbReference type="CDD" id="cd18791">
    <property type="entry name" value="SF2_C_RHA"/>
    <property type="match status" value="1"/>
</dbReference>
<evidence type="ECO:0000259" key="6">
    <source>
        <dbReference type="PROSITE" id="PS51192"/>
    </source>
</evidence>
<keyword evidence="2" id="KW-0378">Hydrolase</keyword>
<evidence type="ECO:0000313" key="8">
    <source>
        <dbReference type="EMBL" id="RAI27708.1"/>
    </source>
</evidence>
<dbReference type="PROSITE" id="PS51194">
    <property type="entry name" value="HELICASE_CTER"/>
    <property type="match status" value="1"/>
</dbReference>
<evidence type="ECO:0000256" key="5">
    <source>
        <dbReference type="SAM" id="MobiDB-lite"/>
    </source>
</evidence>
<evidence type="ECO:0000313" key="9">
    <source>
        <dbReference type="Proteomes" id="UP000249299"/>
    </source>
</evidence>
<dbReference type="EMBL" id="NPEV01000015">
    <property type="protein sequence ID" value="RAI27708.1"/>
    <property type="molecule type" value="Genomic_DNA"/>
</dbReference>
<dbReference type="SMART" id="SM00847">
    <property type="entry name" value="HA2"/>
    <property type="match status" value="1"/>
</dbReference>
<keyword evidence="3 8" id="KW-0347">Helicase</keyword>
<dbReference type="InterPro" id="IPR007502">
    <property type="entry name" value="Helicase-assoc_dom"/>
</dbReference>
<dbReference type="Pfam" id="PF04408">
    <property type="entry name" value="WHD_HA2"/>
    <property type="match status" value="1"/>
</dbReference>
<dbReference type="Gene3D" id="1.20.120.1080">
    <property type="match status" value="1"/>
</dbReference>
<dbReference type="Gene3D" id="3.40.50.300">
    <property type="entry name" value="P-loop containing nucleotide triphosphate hydrolases"/>
    <property type="match status" value="2"/>
</dbReference>
<dbReference type="PIRSF" id="PIRSF005496">
    <property type="entry name" value="ATP_hel_hrpB"/>
    <property type="match status" value="1"/>
</dbReference>
<dbReference type="PANTHER" id="PTHR43519">
    <property type="entry name" value="ATP-DEPENDENT RNA HELICASE HRPB"/>
    <property type="match status" value="1"/>
</dbReference>
<dbReference type="PANTHER" id="PTHR43519:SF1">
    <property type="entry name" value="ATP-DEPENDENT RNA HELICASE HRPB"/>
    <property type="match status" value="1"/>
</dbReference>
<evidence type="ECO:0000256" key="4">
    <source>
        <dbReference type="ARBA" id="ARBA00022840"/>
    </source>
</evidence>
<dbReference type="OrthoDB" id="9805617at2"/>
<dbReference type="Proteomes" id="UP000249299">
    <property type="component" value="Unassembled WGS sequence"/>
</dbReference>
<dbReference type="InterPro" id="IPR010225">
    <property type="entry name" value="HrpB"/>
</dbReference>
<dbReference type="SUPFAM" id="SSF52540">
    <property type="entry name" value="P-loop containing nucleoside triphosphate hydrolases"/>
    <property type="match status" value="1"/>
</dbReference>
<dbReference type="Pfam" id="PF00271">
    <property type="entry name" value="Helicase_C"/>
    <property type="match status" value="1"/>
</dbReference>
<feature type="domain" description="Helicase C-terminal" evidence="7">
    <location>
        <begin position="203"/>
        <end position="376"/>
    </location>
</feature>
<evidence type="ECO:0000256" key="1">
    <source>
        <dbReference type="ARBA" id="ARBA00022741"/>
    </source>
</evidence>
<dbReference type="GO" id="GO:0004386">
    <property type="term" value="F:helicase activity"/>
    <property type="evidence" value="ECO:0007669"/>
    <property type="project" value="UniProtKB-KW"/>
</dbReference>
<protein>
    <submittedName>
        <fullName evidence="8">ATP-dependent helicase HrpB</fullName>
    </submittedName>
</protein>
<proteinExistence type="predicted"/>
<evidence type="ECO:0000256" key="2">
    <source>
        <dbReference type="ARBA" id="ARBA00022801"/>
    </source>
</evidence>
<dbReference type="FunFam" id="3.40.50.300:FF:002125">
    <property type="entry name" value="ATP-dependent helicase HrpB"/>
    <property type="match status" value="1"/>
</dbReference>
<name>A0A327JX77_9HYPH</name>
<dbReference type="AlphaFoldDB" id="A0A327JX77"/>
<keyword evidence="1" id="KW-0547">Nucleotide-binding</keyword>
<dbReference type="InterPro" id="IPR014001">
    <property type="entry name" value="Helicase_ATP-bd"/>
</dbReference>
<reference evidence="8 9" key="1">
    <citation type="submission" date="2017-07" db="EMBL/GenBank/DDBJ databases">
        <title>Draft Genome Sequences of Select Purple Nonsulfur Bacteria.</title>
        <authorList>
            <person name="Lasarre B."/>
            <person name="Mckinlay J.B."/>
        </authorList>
    </citation>
    <scope>NUCLEOTIDE SEQUENCE [LARGE SCALE GENOMIC DNA]</scope>
    <source>
        <strain evidence="8 9">DSM 11290</strain>
    </source>
</reference>